<sequence>MSFLFTIELACAESLTMSAQQAVLVRSELYWCLSLKAPCDQMKEICTNVGCRHARIQCEKAAVGQHCQLNGKMLTDALIKATASRNLRFAEATVLPAYSGNVGGRRARGSRRLKLKASGGVLQKFTAVESGYQPVGPALGVPGNVRGMGLIDEHVAVISDEGVFSTGDLNSSWLNSSSHEAADGPLGLLGERGHTVAAAAALLPLAPSVELSAASLSGGGVDDVGVAAIAIIGSDGLSDAMIGHGQNLACVGFAEASALSPTSFTRTTVTV</sequence>
<dbReference type="Proteomes" id="UP000604046">
    <property type="component" value="Unassembled WGS sequence"/>
</dbReference>
<protein>
    <submittedName>
        <fullName evidence="1">Uncharacterized protein</fullName>
    </submittedName>
</protein>
<dbReference type="AlphaFoldDB" id="A0A812RKS1"/>
<name>A0A812RKS1_9DINO</name>
<proteinExistence type="predicted"/>
<evidence type="ECO:0000313" key="2">
    <source>
        <dbReference type="Proteomes" id="UP000604046"/>
    </source>
</evidence>
<accession>A0A812RKS1</accession>
<dbReference type="EMBL" id="CAJNDS010002343">
    <property type="protein sequence ID" value="CAE7442353.1"/>
    <property type="molecule type" value="Genomic_DNA"/>
</dbReference>
<comment type="caution">
    <text evidence="1">The sequence shown here is derived from an EMBL/GenBank/DDBJ whole genome shotgun (WGS) entry which is preliminary data.</text>
</comment>
<organism evidence="1 2">
    <name type="scientific">Symbiodinium natans</name>
    <dbReference type="NCBI Taxonomy" id="878477"/>
    <lineage>
        <taxon>Eukaryota</taxon>
        <taxon>Sar</taxon>
        <taxon>Alveolata</taxon>
        <taxon>Dinophyceae</taxon>
        <taxon>Suessiales</taxon>
        <taxon>Symbiodiniaceae</taxon>
        <taxon>Symbiodinium</taxon>
    </lineage>
</organism>
<keyword evidence="2" id="KW-1185">Reference proteome</keyword>
<gene>
    <name evidence="1" type="ORF">SNAT2548_LOCUS24051</name>
</gene>
<evidence type="ECO:0000313" key="1">
    <source>
        <dbReference type="EMBL" id="CAE7442353.1"/>
    </source>
</evidence>
<reference evidence="1" key="1">
    <citation type="submission" date="2021-02" db="EMBL/GenBank/DDBJ databases">
        <authorList>
            <person name="Dougan E. K."/>
            <person name="Rhodes N."/>
            <person name="Thang M."/>
            <person name="Chan C."/>
        </authorList>
    </citation>
    <scope>NUCLEOTIDE SEQUENCE</scope>
</reference>